<dbReference type="InterPro" id="IPR008414">
    <property type="entry name" value="HBL"/>
</dbReference>
<accession>A0A5H8S396</accession>
<dbReference type="SUPFAM" id="SSF58100">
    <property type="entry name" value="Bacterial hemolysins"/>
    <property type="match status" value="1"/>
</dbReference>
<dbReference type="EMBL" id="AAIFJK010000049">
    <property type="protein sequence ID" value="ECD6444796.1"/>
    <property type="molecule type" value="Genomic_DNA"/>
</dbReference>
<name>A0A5H8S396_SALET</name>
<sequence length="372" mass="40609">MLYFIRKYISDISIHITDIGTLNKEQLSSALTLQAYAISALEQPDVDFGKTQELLVYQKRINKSLIALRAHAAIYLYFLQPTITCNMNNINNYRNLYSVLPSTLPLDSSVEKWSQELQAVLTELEKYKSAAQKICVELQIFHDSLVTNAKAFQNAVTDLNIVVSGNNEVLESIEGKLNKIQANIDSSIRKITISGLGILGRKLFICVGPITNFITAGTITSAVMGGIGVVMTGPVAELDSITALVNGNKEKARLLAEEHPLEPEVKLALAISSCSSSLEKQVGDAIIAASAMVDSWNNIASDFRKIILDLQSGVLSTAQTRQLFITIANGDIDILFENIQTTKEQISNTGTKIASPGQTVNDVIMCISRDLI</sequence>
<dbReference type="CDD" id="cd22652">
    <property type="entry name" value="ClyA_AhlB-like"/>
    <property type="match status" value="1"/>
</dbReference>
<dbReference type="Pfam" id="PF05791">
    <property type="entry name" value="Bacillus_HBL"/>
    <property type="match status" value="1"/>
</dbReference>
<evidence type="ECO:0008006" key="2">
    <source>
        <dbReference type="Google" id="ProtNLM"/>
    </source>
</evidence>
<organism evidence="1">
    <name type="scientific">Salmonella enterica subsp. enterica serovar Durham</name>
    <dbReference type="NCBI Taxonomy" id="1954178"/>
    <lineage>
        <taxon>Bacteria</taxon>
        <taxon>Pseudomonadati</taxon>
        <taxon>Pseudomonadota</taxon>
        <taxon>Gammaproteobacteria</taxon>
        <taxon>Enterobacterales</taxon>
        <taxon>Enterobacteriaceae</taxon>
        <taxon>Salmonella</taxon>
    </lineage>
</organism>
<proteinExistence type="predicted"/>
<dbReference type="Gene3D" id="1.20.1170.10">
    <property type="match status" value="1"/>
</dbReference>
<protein>
    <recommendedName>
        <fullName evidence="2">HBL/NHE enterotoxin family protein</fullName>
    </recommendedName>
</protein>
<dbReference type="GO" id="GO:0016020">
    <property type="term" value="C:membrane"/>
    <property type="evidence" value="ECO:0007669"/>
    <property type="project" value="InterPro"/>
</dbReference>
<comment type="caution">
    <text evidence="1">The sequence shown here is derived from an EMBL/GenBank/DDBJ whole genome shotgun (WGS) entry which is preliminary data.</text>
</comment>
<reference evidence="1" key="1">
    <citation type="submission" date="2019-03" db="EMBL/GenBank/DDBJ databases">
        <authorList>
            <person name="Ashton P.M."/>
            <person name="Dallman T."/>
            <person name="Nair S."/>
            <person name="De Pinna E."/>
            <person name="Peters T."/>
            <person name="Grant K."/>
        </authorList>
    </citation>
    <scope>NUCLEOTIDE SEQUENCE</scope>
    <source>
        <strain evidence="1">121460</strain>
    </source>
</reference>
<dbReference type="AlphaFoldDB" id="A0A5H8S396"/>
<evidence type="ECO:0000313" key="1">
    <source>
        <dbReference type="EMBL" id="ECD6444796.1"/>
    </source>
</evidence>
<gene>
    <name evidence="1" type="ORF">E2Q46_22665</name>
</gene>